<reference evidence="2" key="1">
    <citation type="submission" date="2019-12" db="EMBL/GenBank/DDBJ databases">
        <title>An insight into the sialome of adult female Ixodes ricinus ticks feeding for 6 days.</title>
        <authorList>
            <person name="Perner J."/>
            <person name="Ribeiro J.M.C."/>
        </authorList>
    </citation>
    <scope>NUCLEOTIDE SEQUENCE</scope>
    <source>
        <strain evidence="2">Semi-engorged</strain>
        <tissue evidence="2">Salivary glands</tissue>
    </source>
</reference>
<accession>A0A6B0UMN1</accession>
<feature type="signal peptide" evidence="1">
    <location>
        <begin position="1"/>
        <end position="25"/>
    </location>
</feature>
<proteinExistence type="predicted"/>
<evidence type="ECO:0000313" key="2">
    <source>
        <dbReference type="EMBL" id="MXU90895.1"/>
    </source>
</evidence>
<feature type="chain" id="PRO_5025338034" evidence="1">
    <location>
        <begin position="26"/>
        <end position="118"/>
    </location>
</feature>
<protein>
    <submittedName>
        <fullName evidence="2">Putative secreted protein</fullName>
    </submittedName>
</protein>
<dbReference type="EMBL" id="GIFC01008812">
    <property type="protein sequence ID" value="MXU90895.1"/>
    <property type="molecule type" value="Transcribed_RNA"/>
</dbReference>
<keyword evidence="1" id="KW-0732">Signal</keyword>
<organism evidence="2">
    <name type="scientific">Ixodes ricinus</name>
    <name type="common">Common tick</name>
    <name type="synonym">Acarus ricinus</name>
    <dbReference type="NCBI Taxonomy" id="34613"/>
    <lineage>
        <taxon>Eukaryota</taxon>
        <taxon>Metazoa</taxon>
        <taxon>Ecdysozoa</taxon>
        <taxon>Arthropoda</taxon>
        <taxon>Chelicerata</taxon>
        <taxon>Arachnida</taxon>
        <taxon>Acari</taxon>
        <taxon>Parasitiformes</taxon>
        <taxon>Ixodida</taxon>
        <taxon>Ixodoidea</taxon>
        <taxon>Ixodidae</taxon>
        <taxon>Ixodinae</taxon>
        <taxon>Ixodes</taxon>
    </lineage>
</organism>
<dbReference type="AlphaFoldDB" id="A0A6B0UMN1"/>
<evidence type="ECO:0000256" key="1">
    <source>
        <dbReference type="SAM" id="SignalP"/>
    </source>
</evidence>
<sequence length="118" mass="13246">MSRFYWSHLVLAAGIMLLPLPEMTSFFPDFNMLLKEDAAAAVVEGMQTVPGLALGDRLGAKRKDMIPVLEADKVTASARRKKRRIETVYTMHRLQWHLCGAGRRPVPLHREAVVTACD</sequence>
<name>A0A6B0UMN1_IXORI</name>